<gene>
    <name evidence="4" type="ORF">FB381_1802</name>
</gene>
<dbReference type="InterPro" id="IPR036188">
    <property type="entry name" value="FAD/NAD-bd_sf"/>
</dbReference>
<evidence type="ECO:0000313" key="5">
    <source>
        <dbReference type="Proteomes" id="UP000320209"/>
    </source>
</evidence>
<dbReference type="Gene3D" id="3.30.9.10">
    <property type="entry name" value="D-Amino Acid Oxidase, subunit A, domain 2"/>
    <property type="match status" value="1"/>
</dbReference>
<sequence length="580" mass="63604">MRIEETDVLVVGAGPAGLTATALLAREGVAAVTVDKYADIAHTPRAHITNQRAMEVFRDLGIEDRVLERALVAEGMGTNVWATSVAGRELARMYAWGSGPDRRSDYDNASPCAMCNIGQHDLEPVLRDRALELGADLRFSQELVDITQDDVRVEATVLERETGETYLLRAKYVVAADGGRSLVAHKLEFDFEGETGLGAAVNVWLEADLEKYRKDRPGALFFTIQPGRDFWLGAGTFITVRPWNEWVLIIVYNPETEQLDLSEEALTLRARKVIGDPDVDIRIKNVSQWQLNHVVARSYRKGRVFIAGDAAHRHPPANGLGSNTSVQDAYNLAWKLAHVVRGQAGDGLLDSYDAERQPVGKQVVDRALQSVGAFGQIPSIFGVTEGQTDEEGWAELDGFFSDTESGRARRQRLTEVLAENEYHFNAHGVELGQRYASGAVVSDGPPPAYTRDPQLYYHPTTYPGAYLPHEWVVRDGQRVSTLDLAGEGRFTLITGTGGQHWTDAAAKVGAELGVDIQTVAIGRGQEVDDAYGAWSAASEIDDHGALLVRPDRYVAWRCSSHDGDPTATLRAVLTSVLDRT</sequence>
<dbReference type="OrthoDB" id="3316391at2"/>
<dbReference type="PANTHER" id="PTHR43004:SF8">
    <property type="entry name" value="FAD-BINDING DOMAIN-CONTAINING PROTEIN-RELATED"/>
    <property type="match status" value="1"/>
</dbReference>
<accession>A0A543A5R7</accession>
<keyword evidence="4" id="KW-0503">Monooxygenase</keyword>
<dbReference type="Gene3D" id="3.40.30.120">
    <property type="match status" value="1"/>
</dbReference>
<dbReference type="GO" id="GO:0071949">
    <property type="term" value="F:FAD binding"/>
    <property type="evidence" value="ECO:0007669"/>
    <property type="project" value="InterPro"/>
</dbReference>
<dbReference type="InterPro" id="IPR002938">
    <property type="entry name" value="FAD-bd"/>
</dbReference>
<evidence type="ECO:0000256" key="2">
    <source>
        <dbReference type="ARBA" id="ARBA00022827"/>
    </source>
</evidence>
<evidence type="ECO:0000259" key="3">
    <source>
        <dbReference type="Pfam" id="PF01494"/>
    </source>
</evidence>
<keyword evidence="4" id="KW-0560">Oxidoreductase</keyword>
<dbReference type="Proteomes" id="UP000320209">
    <property type="component" value="Unassembled WGS sequence"/>
</dbReference>
<dbReference type="RefSeq" id="WP_141779965.1">
    <property type="nucleotide sequence ID" value="NZ_VFOV01000001.1"/>
</dbReference>
<protein>
    <submittedName>
        <fullName evidence="4">2,4-dichlorophenol 6-monooxygenase</fullName>
    </submittedName>
</protein>
<proteinExistence type="predicted"/>
<keyword evidence="5" id="KW-1185">Reference proteome</keyword>
<comment type="caution">
    <text evidence="4">The sequence shown here is derived from an EMBL/GenBank/DDBJ whole genome shotgun (WGS) entry which is preliminary data.</text>
</comment>
<dbReference type="PANTHER" id="PTHR43004">
    <property type="entry name" value="TRK SYSTEM POTASSIUM UPTAKE PROTEIN"/>
    <property type="match status" value="1"/>
</dbReference>
<organism evidence="4 5">
    <name type="scientific">Nocardioides albertanoniae</name>
    <dbReference type="NCBI Taxonomy" id="1175486"/>
    <lineage>
        <taxon>Bacteria</taxon>
        <taxon>Bacillati</taxon>
        <taxon>Actinomycetota</taxon>
        <taxon>Actinomycetes</taxon>
        <taxon>Propionibacteriales</taxon>
        <taxon>Nocardioidaceae</taxon>
        <taxon>Nocardioides</taxon>
    </lineage>
</organism>
<keyword evidence="2" id="KW-0274">FAD</keyword>
<dbReference type="PRINTS" id="PR00420">
    <property type="entry name" value="RNGMNOXGNASE"/>
</dbReference>
<dbReference type="SUPFAM" id="SSF51905">
    <property type="entry name" value="FAD/NAD(P)-binding domain"/>
    <property type="match status" value="1"/>
</dbReference>
<evidence type="ECO:0000256" key="1">
    <source>
        <dbReference type="ARBA" id="ARBA00022630"/>
    </source>
</evidence>
<dbReference type="AlphaFoldDB" id="A0A543A5R7"/>
<dbReference type="InterPro" id="IPR050641">
    <property type="entry name" value="RIFMO-like"/>
</dbReference>
<evidence type="ECO:0000313" key="4">
    <source>
        <dbReference type="EMBL" id="TQL67914.1"/>
    </source>
</evidence>
<keyword evidence="1" id="KW-0285">Flavoprotein</keyword>
<dbReference type="Pfam" id="PF01494">
    <property type="entry name" value="FAD_binding_3"/>
    <property type="match status" value="1"/>
</dbReference>
<reference evidence="4 5" key="1">
    <citation type="submission" date="2019-06" db="EMBL/GenBank/DDBJ databases">
        <title>Sequencing the genomes of 1000 actinobacteria strains.</title>
        <authorList>
            <person name="Klenk H.-P."/>
        </authorList>
    </citation>
    <scope>NUCLEOTIDE SEQUENCE [LARGE SCALE GENOMIC DNA]</scope>
    <source>
        <strain evidence="4 5">DSM 25218</strain>
    </source>
</reference>
<name>A0A543A5R7_9ACTN</name>
<dbReference type="Pfam" id="PF21274">
    <property type="entry name" value="Rng_hyd_C"/>
    <property type="match status" value="1"/>
</dbReference>
<dbReference type="EMBL" id="VFOV01000001">
    <property type="protein sequence ID" value="TQL67914.1"/>
    <property type="molecule type" value="Genomic_DNA"/>
</dbReference>
<dbReference type="Gene3D" id="3.50.50.60">
    <property type="entry name" value="FAD/NAD(P)-binding domain"/>
    <property type="match status" value="1"/>
</dbReference>
<dbReference type="GO" id="GO:0016709">
    <property type="term" value="F:oxidoreductase activity, acting on paired donors, with incorporation or reduction of molecular oxygen, NAD(P)H as one donor, and incorporation of one atom of oxygen"/>
    <property type="evidence" value="ECO:0007669"/>
    <property type="project" value="UniProtKB-ARBA"/>
</dbReference>
<feature type="domain" description="FAD-binding" evidence="3">
    <location>
        <begin position="5"/>
        <end position="367"/>
    </location>
</feature>